<gene>
    <name evidence="1" type="ORF">EVAR_271_1</name>
</gene>
<dbReference type="Proteomes" id="UP000299102">
    <property type="component" value="Unassembled WGS sequence"/>
</dbReference>
<sequence>MAVCESRISLTESREKCQYLARPARGRVQLIHGAPAGRAGPLAGGPVPTQVSTGPVRDQNVRLIYSRYLTSGRRRNGRHAALPPN</sequence>
<reference evidence="1 2" key="1">
    <citation type="journal article" date="2019" name="Commun. Biol.">
        <title>The bagworm genome reveals a unique fibroin gene that provides high tensile strength.</title>
        <authorList>
            <person name="Kono N."/>
            <person name="Nakamura H."/>
            <person name="Ohtoshi R."/>
            <person name="Tomita M."/>
            <person name="Numata K."/>
            <person name="Arakawa K."/>
        </authorList>
    </citation>
    <scope>NUCLEOTIDE SEQUENCE [LARGE SCALE GENOMIC DNA]</scope>
</reference>
<accession>A0A4C1SCJ8</accession>
<organism evidence="1 2">
    <name type="scientific">Eumeta variegata</name>
    <name type="common">Bagworm moth</name>
    <name type="synonym">Eumeta japonica</name>
    <dbReference type="NCBI Taxonomy" id="151549"/>
    <lineage>
        <taxon>Eukaryota</taxon>
        <taxon>Metazoa</taxon>
        <taxon>Ecdysozoa</taxon>
        <taxon>Arthropoda</taxon>
        <taxon>Hexapoda</taxon>
        <taxon>Insecta</taxon>
        <taxon>Pterygota</taxon>
        <taxon>Neoptera</taxon>
        <taxon>Endopterygota</taxon>
        <taxon>Lepidoptera</taxon>
        <taxon>Glossata</taxon>
        <taxon>Ditrysia</taxon>
        <taxon>Tineoidea</taxon>
        <taxon>Psychidae</taxon>
        <taxon>Oiketicinae</taxon>
        <taxon>Eumeta</taxon>
    </lineage>
</organism>
<evidence type="ECO:0000313" key="2">
    <source>
        <dbReference type="Proteomes" id="UP000299102"/>
    </source>
</evidence>
<name>A0A4C1SCJ8_EUMVA</name>
<keyword evidence="2" id="KW-1185">Reference proteome</keyword>
<protein>
    <submittedName>
        <fullName evidence="1">Uncharacterized protein</fullName>
    </submittedName>
</protein>
<comment type="caution">
    <text evidence="1">The sequence shown here is derived from an EMBL/GenBank/DDBJ whole genome shotgun (WGS) entry which is preliminary data.</text>
</comment>
<dbReference type="AlphaFoldDB" id="A0A4C1SCJ8"/>
<dbReference type="EMBL" id="BGZK01000001">
    <property type="protein sequence ID" value="GBO98800.1"/>
    <property type="molecule type" value="Genomic_DNA"/>
</dbReference>
<evidence type="ECO:0000313" key="1">
    <source>
        <dbReference type="EMBL" id="GBO98800.1"/>
    </source>
</evidence>
<proteinExistence type="predicted"/>